<feature type="transmembrane region" description="Helical" evidence="1">
    <location>
        <begin position="180"/>
        <end position="202"/>
    </location>
</feature>
<feature type="transmembrane region" description="Helical" evidence="1">
    <location>
        <begin position="27"/>
        <end position="49"/>
    </location>
</feature>
<dbReference type="AlphaFoldDB" id="A0AAV2ZII8"/>
<accession>A0AAV2ZII8</accession>
<feature type="transmembrane region" description="Helical" evidence="1">
    <location>
        <begin position="309"/>
        <end position="330"/>
    </location>
</feature>
<proteinExistence type="predicted"/>
<sequence>MYSFILTIRNPNDVTVVLRNFGTEHRVWVLELATVVAIGVALFHTSVIVRTLVCSVRQRQLTFVHTVRDTHSHPESFEPTSAQLQAMFMPVRLFWRFMLFIRRWQFLCSIRGPYFEVAFHVRETFELVWQTAQAYRVSFFINHVWVNQLAVAVLVLNCWTTPLIFFLFPKKQALRRVLCMAVDIGLDMASSMGIPLSVFLTYRKLRQTTDWYDPVWAITAGYDLLQVITNTWIDVLSRGIPMVSMVLHLAAIEPMLRPNDRMHHATLFRSRRVSGHPTGIVPGRVIVKPFPRQTRLITRVINKARTAHLHVLNVCFIIYGIVVVVVFALANQRVYTEQVSGCAMTMRQWLAVDYPCAIMEIDCSQYEIDGTRTQLATILDDLDRQALAVLVLSHCPAIDVPPTIQEFQNLVWLEIFNSTIVNWDLDAAFTKAKSSYMSRLMIVHTNFIQSFPPALTVAGFPPTLCVIEIVGTNLTTIPDSVASTWPRPMYKLHLERNQFKTVPSALSVMDITFLSLAGNSIASLPVSLLDNEEFVVLSLADTAIDSLPDTGVQGSVMRPPALSEQNLSMRVNKTRALYGIRGPYRHFGSKNPFRSVPELVDILQQCPSLK</sequence>
<keyword evidence="1" id="KW-0812">Transmembrane</keyword>
<feature type="transmembrane region" description="Helical" evidence="1">
    <location>
        <begin position="145"/>
        <end position="168"/>
    </location>
</feature>
<evidence type="ECO:0000313" key="3">
    <source>
        <dbReference type="Proteomes" id="UP001146120"/>
    </source>
</evidence>
<evidence type="ECO:0008006" key="4">
    <source>
        <dbReference type="Google" id="ProtNLM"/>
    </source>
</evidence>
<comment type="caution">
    <text evidence="2">The sequence shown here is derived from an EMBL/GenBank/DDBJ whole genome shotgun (WGS) entry which is preliminary data.</text>
</comment>
<dbReference type="SUPFAM" id="SSF52058">
    <property type="entry name" value="L domain-like"/>
    <property type="match status" value="1"/>
</dbReference>
<keyword evidence="1" id="KW-1133">Transmembrane helix</keyword>
<keyword evidence="1" id="KW-0472">Membrane</keyword>
<dbReference type="EMBL" id="DAKRPA010000013">
    <property type="protein sequence ID" value="DBA03950.1"/>
    <property type="molecule type" value="Genomic_DNA"/>
</dbReference>
<keyword evidence="3" id="KW-1185">Reference proteome</keyword>
<dbReference type="Proteomes" id="UP001146120">
    <property type="component" value="Unassembled WGS sequence"/>
</dbReference>
<organism evidence="2 3">
    <name type="scientific">Lagenidium giganteum</name>
    <dbReference type="NCBI Taxonomy" id="4803"/>
    <lineage>
        <taxon>Eukaryota</taxon>
        <taxon>Sar</taxon>
        <taxon>Stramenopiles</taxon>
        <taxon>Oomycota</taxon>
        <taxon>Peronosporomycetes</taxon>
        <taxon>Pythiales</taxon>
        <taxon>Pythiaceae</taxon>
    </lineage>
</organism>
<reference evidence="2" key="2">
    <citation type="journal article" date="2023" name="Microbiol Resour">
        <title>Decontamination and Annotation of the Draft Genome Sequence of the Oomycete Lagenidium giganteum ARSEF 373.</title>
        <authorList>
            <person name="Morgan W.R."/>
            <person name="Tartar A."/>
        </authorList>
    </citation>
    <scope>NUCLEOTIDE SEQUENCE</scope>
    <source>
        <strain evidence="2">ARSEF 373</strain>
    </source>
</reference>
<evidence type="ECO:0000313" key="2">
    <source>
        <dbReference type="EMBL" id="DBA03950.1"/>
    </source>
</evidence>
<dbReference type="InterPro" id="IPR032675">
    <property type="entry name" value="LRR_dom_sf"/>
</dbReference>
<name>A0AAV2ZII8_9STRA</name>
<dbReference type="Gene3D" id="3.80.10.10">
    <property type="entry name" value="Ribonuclease Inhibitor"/>
    <property type="match status" value="1"/>
</dbReference>
<reference evidence="2" key="1">
    <citation type="submission" date="2022-11" db="EMBL/GenBank/DDBJ databases">
        <authorList>
            <person name="Morgan W.R."/>
            <person name="Tartar A."/>
        </authorList>
    </citation>
    <scope>NUCLEOTIDE SEQUENCE</scope>
    <source>
        <strain evidence="2">ARSEF 373</strain>
    </source>
</reference>
<protein>
    <recommendedName>
        <fullName evidence="4">Leucine-rich repeat domain, L domain-like</fullName>
    </recommendedName>
</protein>
<gene>
    <name evidence="2" type="ORF">N0F65_010603</name>
</gene>
<evidence type="ECO:0000256" key="1">
    <source>
        <dbReference type="SAM" id="Phobius"/>
    </source>
</evidence>